<dbReference type="InterPro" id="IPR000866">
    <property type="entry name" value="AhpC/TSA"/>
</dbReference>
<organism evidence="15 16">
    <name type="scientific">Pseudohalioglobus sediminis</name>
    <dbReference type="NCBI Taxonomy" id="2606449"/>
    <lineage>
        <taxon>Bacteria</taxon>
        <taxon>Pseudomonadati</taxon>
        <taxon>Pseudomonadota</taxon>
        <taxon>Gammaproteobacteria</taxon>
        <taxon>Cellvibrionales</taxon>
        <taxon>Halieaceae</taxon>
        <taxon>Pseudohalioglobus</taxon>
    </lineage>
</organism>
<dbReference type="AlphaFoldDB" id="A0A5B0X133"/>
<dbReference type="PANTHER" id="PTHR42801:SF4">
    <property type="entry name" value="AHPC_TSA FAMILY PROTEIN"/>
    <property type="match status" value="1"/>
</dbReference>
<dbReference type="SUPFAM" id="SSF52833">
    <property type="entry name" value="Thioredoxin-like"/>
    <property type="match status" value="1"/>
</dbReference>
<dbReference type="InterPro" id="IPR013766">
    <property type="entry name" value="Thioredoxin_domain"/>
</dbReference>
<evidence type="ECO:0000256" key="5">
    <source>
        <dbReference type="ARBA" id="ARBA00022862"/>
    </source>
</evidence>
<evidence type="ECO:0000256" key="9">
    <source>
        <dbReference type="ARBA" id="ARBA00032824"/>
    </source>
</evidence>
<name>A0A5B0X133_9GAMM</name>
<dbReference type="GO" id="GO:0005737">
    <property type="term" value="C:cytoplasm"/>
    <property type="evidence" value="ECO:0007669"/>
    <property type="project" value="TreeGrafter"/>
</dbReference>
<reference evidence="15 16" key="1">
    <citation type="submission" date="2019-09" db="EMBL/GenBank/DDBJ databases">
        <authorList>
            <person name="Chen X.-Y."/>
        </authorList>
    </citation>
    <scope>NUCLEOTIDE SEQUENCE [LARGE SCALE GENOMIC DNA]</scope>
    <source>
        <strain evidence="15 16">NY5</strain>
    </source>
</reference>
<gene>
    <name evidence="15" type="ORF">F0M18_04060</name>
</gene>
<comment type="catalytic activity">
    <reaction evidence="12">
        <text>a hydroperoxide + [thioredoxin]-dithiol = an alcohol + [thioredoxin]-disulfide + H2O</text>
        <dbReference type="Rhea" id="RHEA:62620"/>
        <dbReference type="Rhea" id="RHEA-COMP:10698"/>
        <dbReference type="Rhea" id="RHEA-COMP:10700"/>
        <dbReference type="ChEBI" id="CHEBI:15377"/>
        <dbReference type="ChEBI" id="CHEBI:29950"/>
        <dbReference type="ChEBI" id="CHEBI:30879"/>
        <dbReference type="ChEBI" id="CHEBI:35924"/>
        <dbReference type="ChEBI" id="CHEBI:50058"/>
        <dbReference type="EC" id="1.11.1.24"/>
    </reaction>
</comment>
<feature type="domain" description="Thioredoxin" evidence="14">
    <location>
        <begin position="4"/>
        <end position="158"/>
    </location>
</feature>
<keyword evidence="5" id="KW-0049">Antioxidant</keyword>
<evidence type="ECO:0000256" key="12">
    <source>
        <dbReference type="ARBA" id="ARBA00049091"/>
    </source>
</evidence>
<dbReference type="Gene3D" id="3.40.30.10">
    <property type="entry name" value="Glutaredoxin"/>
    <property type="match status" value="1"/>
</dbReference>
<comment type="subunit">
    <text evidence="2">Monomer.</text>
</comment>
<dbReference type="NCBIfam" id="NF006960">
    <property type="entry name" value="PRK09437.1"/>
    <property type="match status" value="1"/>
</dbReference>
<evidence type="ECO:0000256" key="7">
    <source>
        <dbReference type="ARBA" id="ARBA00023157"/>
    </source>
</evidence>
<dbReference type="PANTHER" id="PTHR42801">
    <property type="entry name" value="THIOREDOXIN-DEPENDENT PEROXIDE REDUCTASE"/>
    <property type="match status" value="1"/>
</dbReference>
<evidence type="ECO:0000256" key="3">
    <source>
        <dbReference type="ARBA" id="ARBA00013017"/>
    </source>
</evidence>
<evidence type="ECO:0000259" key="14">
    <source>
        <dbReference type="PROSITE" id="PS51352"/>
    </source>
</evidence>
<proteinExistence type="inferred from homology"/>
<accession>A0A5B0X133</accession>
<evidence type="ECO:0000256" key="4">
    <source>
        <dbReference type="ARBA" id="ARBA00022559"/>
    </source>
</evidence>
<dbReference type="EMBL" id="VTUX01000002">
    <property type="protein sequence ID" value="KAA1193030.1"/>
    <property type="molecule type" value="Genomic_DNA"/>
</dbReference>
<feature type="active site" description="Cysteine sulfenic acid (-SOH) intermediate; for peroxidase activity" evidence="13">
    <location>
        <position position="47"/>
    </location>
</feature>
<keyword evidence="7" id="KW-1015">Disulfide bond</keyword>
<dbReference type="GO" id="GO:0034599">
    <property type="term" value="P:cellular response to oxidative stress"/>
    <property type="evidence" value="ECO:0007669"/>
    <property type="project" value="TreeGrafter"/>
</dbReference>
<evidence type="ECO:0000313" key="15">
    <source>
        <dbReference type="EMBL" id="KAA1193030.1"/>
    </source>
</evidence>
<dbReference type="EC" id="1.11.1.24" evidence="3"/>
<evidence type="ECO:0000313" key="16">
    <source>
        <dbReference type="Proteomes" id="UP000323708"/>
    </source>
</evidence>
<evidence type="ECO:0000256" key="1">
    <source>
        <dbReference type="ARBA" id="ARBA00003330"/>
    </source>
</evidence>
<dbReference type="GO" id="GO:0045454">
    <property type="term" value="P:cell redox homeostasis"/>
    <property type="evidence" value="ECO:0007669"/>
    <property type="project" value="TreeGrafter"/>
</dbReference>
<dbReference type="InterPro" id="IPR036249">
    <property type="entry name" value="Thioredoxin-like_sf"/>
</dbReference>
<comment type="similarity">
    <text evidence="10">Belongs to the peroxiredoxin family. BCP/PrxQ subfamily.</text>
</comment>
<dbReference type="PROSITE" id="PS51352">
    <property type="entry name" value="THIOREDOXIN_2"/>
    <property type="match status" value="1"/>
</dbReference>
<keyword evidence="8" id="KW-0676">Redox-active center</keyword>
<dbReference type="PIRSF" id="PIRSF000239">
    <property type="entry name" value="AHPC"/>
    <property type="match status" value="1"/>
</dbReference>
<protein>
    <recommendedName>
        <fullName evidence="3">thioredoxin-dependent peroxiredoxin</fullName>
        <ecNumber evidence="3">1.11.1.24</ecNumber>
    </recommendedName>
    <alternativeName>
        <fullName evidence="9">Thioredoxin peroxidase</fullName>
    </alternativeName>
    <alternativeName>
        <fullName evidence="11">Thioredoxin-dependent peroxiredoxin Bcp</fullName>
    </alternativeName>
</protein>
<dbReference type="CDD" id="cd03017">
    <property type="entry name" value="PRX_BCP"/>
    <property type="match status" value="1"/>
</dbReference>
<evidence type="ECO:0000256" key="13">
    <source>
        <dbReference type="PIRSR" id="PIRSR000239-1"/>
    </source>
</evidence>
<evidence type="ECO:0000256" key="11">
    <source>
        <dbReference type="ARBA" id="ARBA00042639"/>
    </source>
</evidence>
<evidence type="ECO:0000256" key="10">
    <source>
        <dbReference type="ARBA" id="ARBA00038489"/>
    </source>
</evidence>
<evidence type="ECO:0000256" key="2">
    <source>
        <dbReference type="ARBA" id="ARBA00011245"/>
    </source>
</evidence>
<dbReference type="InterPro" id="IPR024706">
    <property type="entry name" value="Peroxiredoxin_AhpC-typ"/>
</dbReference>
<keyword evidence="4 15" id="KW-0575">Peroxidase</keyword>
<keyword evidence="6 15" id="KW-0560">Oxidoreductase</keyword>
<dbReference type="GO" id="GO:0008379">
    <property type="term" value="F:thioredoxin peroxidase activity"/>
    <property type="evidence" value="ECO:0007669"/>
    <property type="project" value="TreeGrafter"/>
</dbReference>
<comment type="caution">
    <text evidence="15">The sequence shown here is derived from an EMBL/GenBank/DDBJ whole genome shotgun (WGS) entry which is preliminary data.</text>
</comment>
<keyword evidence="16" id="KW-1185">Reference proteome</keyword>
<evidence type="ECO:0000256" key="6">
    <source>
        <dbReference type="ARBA" id="ARBA00023002"/>
    </source>
</evidence>
<dbReference type="InterPro" id="IPR050924">
    <property type="entry name" value="Peroxiredoxin_BCP/PrxQ"/>
</dbReference>
<evidence type="ECO:0000256" key="8">
    <source>
        <dbReference type="ARBA" id="ARBA00023284"/>
    </source>
</evidence>
<dbReference type="Proteomes" id="UP000323708">
    <property type="component" value="Unassembled WGS sequence"/>
</dbReference>
<dbReference type="FunFam" id="3.40.30.10:FF:000007">
    <property type="entry name" value="Thioredoxin-dependent thiol peroxidase"/>
    <property type="match status" value="1"/>
</dbReference>
<comment type="function">
    <text evidence="1">Thiol-specific peroxidase that catalyzes the reduction of hydrogen peroxide and organic hydroperoxides to water and alcohols, respectively. Plays a role in cell protection against oxidative stress by detoxifying peroxides and as sensor of hydrogen peroxide-mediated signaling events.</text>
</comment>
<dbReference type="RefSeq" id="WP_149610139.1">
    <property type="nucleotide sequence ID" value="NZ_VTUX01000002.1"/>
</dbReference>
<sequence>MAFPKIGNMAPAFTLLDQDGNKVSLKQFRGEKNVVVYFYPKAMTPGCTVQACGIRDSKKELAKLDTVVLGISPDPVARLGRFIEKQELNFTLLSDEDHAVADKYGAWGLKKFMGREFMGVLRTSFIIGKDGRLKHVMDKVKTKSHHEDVIALIRELGLDKN</sequence>
<dbReference type="Pfam" id="PF00578">
    <property type="entry name" value="AhpC-TSA"/>
    <property type="match status" value="1"/>
</dbReference>